<dbReference type="Proteomes" id="UP000625711">
    <property type="component" value="Unassembled WGS sequence"/>
</dbReference>
<evidence type="ECO:0000313" key="1">
    <source>
        <dbReference type="EMBL" id="KAF7287341.1"/>
    </source>
</evidence>
<protein>
    <submittedName>
        <fullName evidence="1">Uncharacterized protein</fullName>
    </submittedName>
</protein>
<proteinExistence type="predicted"/>
<organism evidence="1 2">
    <name type="scientific">Rhynchophorus ferrugineus</name>
    <name type="common">Red palm weevil</name>
    <name type="synonym">Curculio ferrugineus</name>
    <dbReference type="NCBI Taxonomy" id="354439"/>
    <lineage>
        <taxon>Eukaryota</taxon>
        <taxon>Metazoa</taxon>
        <taxon>Ecdysozoa</taxon>
        <taxon>Arthropoda</taxon>
        <taxon>Hexapoda</taxon>
        <taxon>Insecta</taxon>
        <taxon>Pterygota</taxon>
        <taxon>Neoptera</taxon>
        <taxon>Endopterygota</taxon>
        <taxon>Coleoptera</taxon>
        <taxon>Polyphaga</taxon>
        <taxon>Cucujiformia</taxon>
        <taxon>Curculionidae</taxon>
        <taxon>Dryophthorinae</taxon>
        <taxon>Rhynchophorus</taxon>
    </lineage>
</organism>
<accession>A0A834MLS2</accession>
<keyword evidence="2" id="KW-1185">Reference proteome</keyword>
<comment type="caution">
    <text evidence="1">The sequence shown here is derived from an EMBL/GenBank/DDBJ whole genome shotgun (WGS) entry which is preliminary data.</text>
</comment>
<gene>
    <name evidence="1" type="ORF">GWI33_001701</name>
</gene>
<reference evidence="1" key="1">
    <citation type="submission" date="2020-08" db="EMBL/GenBank/DDBJ databases">
        <title>Genome sequencing and assembly of the red palm weevil Rhynchophorus ferrugineus.</title>
        <authorList>
            <person name="Dias G.B."/>
            <person name="Bergman C.M."/>
            <person name="Manee M."/>
        </authorList>
    </citation>
    <scope>NUCLEOTIDE SEQUENCE</scope>
    <source>
        <strain evidence="1">AA-2017</strain>
        <tissue evidence="1">Whole larva</tissue>
    </source>
</reference>
<dbReference type="AlphaFoldDB" id="A0A834MLS2"/>
<evidence type="ECO:0000313" key="2">
    <source>
        <dbReference type="Proteomes" id="UP000625711"/>
    </source>
</evidence>
<sequence>MAHGGSEIRGSVYRAVLRSQESAFLSAESGSATHFAPQRIGLRATRPRLWPGRASVKGDPCQGRRRRDVRRYLRRVRSTPSALKVNDAINVSFIGIIVMG</sequence>
<dbReference type="EMBL" id="JAACXV010000014">
    <property type="protein sequence ID" value="KAF7287341.1"/>
    <property type="molecule type" value="Genomic_DNA"/>
</dbReference>
<name>A0A834MLS2_RHYFE</name>